<accession>A0A844CKR4</accession>
<dbReference type="Pfam" id="PF00691">
    <property type="entry name" value="OmpA"/>
    <property type="match status" value="1"/>
</dbReference>
<keyword evidence="2 4" id="KW-0472">Membrane</keyword>
<dbReference type="EMBL" id="SZWE01000001">
    <property type="protein sequence ID" value="MRU15327.1"/>
    <property type="molecule type" value="Genomic_DNA"/>
</dbReference>
<dbReference type="SUPFAM" id="SSF103088">
    <property type="entry name" value="OmpA-like"/>
    <property type="match status" value="1"/>
</dbReference>
<reference evidence="7 8" key="1">
    <citation type="submission" date="2019-05" db="EMBL/GenBank/DDBJ databases">
        <title>Roseovarius bejariae sp. nov., a moderately halophylic bacterium isolated from a saline soil in Rambla Salada (Murcia).</title>
        <authorList>
            <person name="Castro D.J."/>
            <person name="Gomez-Altuve A."/>
            <person name="Reina J.C."/>
            <person name="Rodriguez M."/>
            <person name="Sampedro I."/>
            <person name="Llamas I."/>
            <person name="Martinez-Checa F."/>
        </authorList>
    </citation>
    <scope>NUCLEOTIDE SEQUENCE [LARGE SCALE GENOMIC DNA]</scope>
    <source>
        <strain evidence="7 8">A21</strain>
    </source>
</reference>
<dbReference type="GO" id="GO:0009279">
    <property type="term" value="C:cell outer membrane"/>
    <property type="evidence" value="ECO:0007669"/>
    <property type="project" value="UniProtKB-SubCell"/>
</dbReference>
<evidence type="ECO:0000256" key="2">
    <source>
        <dbReference type="ARBA" id="ARBA00023136"/>
    </source>
</evidence>
<keyword evidence="3" id="KW-0998">Cell outer membrane</keyword>
<feature type="compositionally biased region" description="Acidic residues" evidence="5">
    <location>
        <begin position="620"/>
        <end position="638"/>
    </location>
</feature>
<dbReference type="OrthoDB" id="5525824at2"/>
<keyword evidence="8" id="KW-1185">Reference proteome</keyword>
<dbReference type="InterPro" id="IPR006665">
    <property type="entry name" value="OmpA-like"/>
</dbReference>
<evidence type="ECO:0000256" key="5">
    <source>
        <dbReference type="SAM" id="MobiDB-lite"/>
    </source>
</evidence>
<evidence type="ECO:0000259" key="6">
    <source>
        <dbReference type="PROSITE" id="PS51123"/>
    </source>
</evidence>
<feature type="domain" description="OmpA-like" evidence="6">
    <location>
        <begin position="485"/>
        <end position="602"/>
    </location>
</feature>
<dbReference type="CDD" id="cd07185">
    <property type="entry name" value="OmpA_C-like"/>
    <property type="match status" value="1"/>
</dbReference>
<sequence>MRLSSLFSIVAVFFVAAVLSLLAARFAVTAIEDGSRTAVLEELDRESLTWAEVDANGLQVFLAGTAPNEAMRFKALTAAGKIVDAARVIDQMLVEDSSKIAPPRFSIEILRNDSGISLIGLVPASTDRGDLVDEIAEQTDEDEVIDLLELADYPQPDTWQDAVDYAVGSLSQLPRAKISVDAERVMITAMADSEKDKRRIETDLARQVPDDVRLALDISSPRPVITPFTLRFLIEGGTPRFDACSADTEEARDRILRAASEVGLTDKAACTIGLGVPSPKWAWAVEQSIAALGKLGGGSVTFSDADISLVAAEGTPQAAFDDVVGQLETSLPEVFALHAVLPQPEDDSQVAPEFVATLSPEGLVQIRGRVDSDVTRETVNSFAKARFASDAVHSTARVAEDLPKDWSLRVLTGLETLSYLSNGAVIVKPEELSVSGQTGQEDASAMISGFLSDKLGERNQFSIDVTYKEELDPVASIPTPDECEARIAEVQADNKINFEPGSANIDPNGAAIMDEIAEILKECGEIRMEIQGHTDSQGREVMNQQLSQSRARAVLNELRLRRVLTSSFTAKGYGESDPIADNGTEEGREANRRIEFKLIRPEPIEPQETTLESLEKPIENIDEAGADGDQEGTEDEQN</sequence>
<dbReference type="Gene3D" id="3.30.1330.60">
    <property type="entry name" value="OmpA-like domain"/>
    <property type="match status" value="1"/>
</dbReference>
<dbReference type="InterPro" id="IPR006664">
    <property type="entry name" value="OMP_bac"/>
</dbReference>
<organism evidence="7 8">
    <name type="scientific">Roseovarius bejariae</name>
    <dbReference type="NCBI Taxonomy" id="2576383"/>
    <lineage>
        <taxon>Bacteria</taxon>
        <taxon>Pseudomonadati</taxon>
        <taxon>Pseudomonadota</taxon>
        <taxon>Alphaproteobacteria</taxon>
        <taxon>Rhodobacterales</taxon>
        <taxon>Roseobacteraceae</taxon>
        <taxon>Roseovarius</taxon>
    </lineage>
</organism>
<dbReference type="PANTHER" id="PTHR30329:SF21">
    <property type="entry name" value="LIPOPROTEIN YIAD-RELATED"/>
    <property type="match status" value="1"/>
</dbReference>
<dbReference type="InterPro" id="IPR036737">
    <property type="entry name" value="OmpA-like_sf"/>
</dbReference>
<dbReference type="PROSITE" id="PS51123">
    <property type="entry name" value="OMPA_2"/>
    <property type="match status" value="1"/>
</dbReference>
<gene>
    <name evidence="7" type="ORF">FDP25_07795</name>
</gene>
<evidence type="ECO:0000313" key="8">
    <source>
        <dbReference type="Proteomes" id="UP000564704"/>
    </source>
</evidence>
<dbReference type="PANTHER" id="PTHR30329">
    <property type="entry name" value="STATOR ELEMENT OF FLAGELLAR MOTOR COMPLEX"/>
    <property type="match status" value="1"/>
</dbReference>
<dbReference type="AlphaFoldDB" id="A0A844CKR4"/>
<evidence type="ECO:0000313" key="7">
    <source>
        <dbReference type="EMBL" id="MRU15327.1"/>
    </source>
</evidence>
<comment type="subcellular location">
    <subcellularLocation>
        <location evidence="1">Cell outer membrane</location>
    </subcellularLocation>
</comment>
<protein>
    <submittedName>
        <fullName evidence="7">OmpA family protein</fullName>
    </submittedName>
</protein>
<feature type="compositionally biased region" description="Basic and acidic residues" evidence="5">
    <location>
        <begin position="585"/>
        <end position="603"/>
    </location>
</feature>
<dbReference type="InterPro" id="IPR050330">
    <property type="entry name" value="Bact_OuterMem_StrucFunc"/>
</dbReference>
<evidence type="ECO:0000256" key="1">
    <source>
        <dbReference type="ARBA" id="ARBA00004442"/>
    </source>
</evidence>
<evidence type="ECO:0000256" key="3">
    <source>
        <dbReference type="ARBA" id="ARBA00023237"/>
    </source>
</evidence>
<proteinExistence type="predicted"/>
<dbReference type="Gene3D" id="3.40.1520.20">
    <property type="match status" value="1"/>
</dbReference>
<feature type="region of interest" description="Disordered" evidence="5">
    <location>
        <begin position="571"/>
        <end position="638"/>
    </location>
</feature>
<dbReference type="Proteomes" id="UP000564704">
    <property type="component" value="Unassembled WGS sequence"/>
</dbReference>
<evidence type="ECO:0000256" key="4">
    <source>
        <dbReference type="PROSITE-ProRule" id="PRU00473"/>
    </source>
</evidence>
<comment type="caution">
    <text evidence="7">The sequence shown here is derived from an EMBL/GenBank/DDBJ whole genome shotgun (WGS) entry which is preliminary data.</text>
</comment>
<dbReference type="PRINTS" id="PR01021">
    <property type="entry name" value="OMPADOMAIN"/>
</dbReference>
<dbReference type="RefSeq" id="WP_154150510.1">
    <property type="nucleotide sequence ID" value="NZ_SZWE01000001.1"/>
</dbReference>
<name>A0A844CKR4_9RHOB</name>